<keyword evidence="4 12" id="KW-0812">Transmembrane</keyword>
<keyword evidence="3" id="KW-0444">Lipid biosynthesis</keyword>
<keyword evidence="5" id="KW-0276">Fatty acid metabolism</keyword>
<evidence type="ECO:0000256" key="3">
    <source>
        <dbReference type="ARBA" id="ARBA00022516"/>
    </source>
</evidence>
<comment type="similarity">
    <text evidence="2">Belongs to the fatty acid desaturase type 2 family.</text>
</comment>
<dbReference type="InterPro" id="IPR005804">
    <property type="entry name" value="FA_desaturase_dom"/>
</dbReference>
<evidence type="ECO:0000313" key="14">
    <source>
        <dbReference type="EMBL" id="MCK8786767.1"/>
    </source>
</evidence>
<evidence type="ECO:0000256" key="10">
    <source>
        <dbReference type="ARBA" id="ARBA00023136"/>
    </source>
</evidence>
<keyword evidence="7 14" id="KW-0560">Oxidoreductase</keyword>
<keyword evidence="15" id="KW-1185">Reference proteome</keyword>
<gene>
    <name evidence="14" type="ORF">M0638_20555</name>
</gene>
<keyword evidence="11" id="KW-0275">Fatty acid biosynthesis</keyword>
<feature type="transmembrane region" description="Helical" evidence="12">
    <location>
        <begin position="188"/>
        <end position="211"/>
    </location>
</feature>
<dbReference type="AlphaFoldDB" id="A0A9X1YDL3"/>
<evidence type="ECO:0000256" key="6">
    <source>
        <dbReference type="ARBA" id="ARBA00022989"/>
    </source>
</evidence>
<dbReference type="GO" id="GO:0016020">
    <property type="term" value="C:membrane"/>
    <property type="evidence" value="ECO:0007669"/>
    <property type="project" value="UniProtKB-SubCell"/>
</dbReference>
<dbReference type="EMBL" id="JALPRX010000095">
    <property type="protein sequence ID" value="MCK8786767.1"/>
    <property type="molecule type" value="Genomic_DNA"/>
</dbReference>
<accession>A0A9X1YDL3</accession>
<proteinExistence type="inferred from homology"/>
<evidence type="ECO:0000256" key="1">
    <source>
        <dbReference type="ARBA" id="ARBA00004141"/>
    </source>
</evidence>
<keyword evidence="10 12" id="KW-0472">Membrane</keyword>
<evidence type="ECO:0000256" key="5">
    <source>
        <dbReference type="ARBA" id="ARBA00022832"/>
    </source>
</evidence>
<dbReference type="CDD" id="cd03505">
    <property type="entry name" value="Delta9-FADS-like"/>
    <property type="match status" value="1"/>
</dbReference>
<dbReference type="PANTHER" id="PTHR11351">
    <property type="entry name" value="ACYL-COA DESATURASE"/>
    <property type="match status" value="1"/>
</dbReference>
<dbReference type="GO" id="GO:0016717">
    <property type="term" value="F:oxidoreductase activity, acting on paired donors, with oxidation of a pair of donors resulting in the reduction of molecular oxygen to two molecules of water"/>
    <property type="evidence" value="ECO:0007669"/>
    <property type="project" value="InterPro"/>
</dbReference>
<feature type="transmembrane region" description="Helical" evidence="12">
    <location>
        <begin position="223"/>
        <end position="242"/>
    </location>
</feature>
<feature type="transmembrane region" description="Helical" evidence="12">
    <location>
        <begin position="69"/>
        <end position="88"/>
    </location>
</feature>
<evidence type="ECO:0000256" key="8">
    <source>
        <dbReference type="ARBA" id="ARBA00023004"/>
    </source>
</evidence>
<comment type="subcellular location">
    <subcellularLocation>
        <location evidence="1">Membrane</location>
        <topology evidence="1">Multi-pass membrane protein</topology>
    </subcellularLocation>
</comment>
<evidence type="ECO:0000256" key="7">
    <source>
        <dbReference type="ARBA" id="ARBA00023002"/>
    </source>
</evidence>
<dbReference type="InterPro" id="IPR015876">
    <property type="entry name" value="Acyl-CoA_DS"/>
</dbReference>
<reference evidence="14" key="1">
    <citation type="submission" date="2022-04" db="EMBL/GenBank/DDBJ databases">
        <title>Roseomonas acroporae sp. nov., isolated from coral Acropora digitifera.</title>
        <authorList>
            <person name="Sun H."/>
        </authorList>
    </citation>
    <scope>NUCLEOTIDE SEQUENCE</scope>
    <source>
        <strain evidence="14">NAR14</strain>
    </source>
</reference>
<protein>
    <submittedName>
        <fullName evidence="14">Fatty acid desaturase</fullName>
        <ecNumber evidence="14">1.14.19.-</ecNumber>
    </submittedName>
</protein>
<feature type="domain" description="Fatty acid desaturase" evidence="13">
    <location>
        <begin position="65"/>
        <end position="296"/>
    </location>
</feature>
<dbReference type="PANTHER" id="PTHR11351:SF31">
    <property type="entry name" value="DESATURASE 1, ISOFORM A-RELATED"/>
    <property type="match status" value="1"/>
</dbReference>
<evidence type="ECO:0000259" key="13">
    <source>
        <dbReference type="Pfam" id="PF00487"/>
    </source>
</evidence>
<evidence type="ECO:0000313" key="15">
    <source>
        <dbReference type="Proteomes" id="UP001139516"/>
    </source>
</evidence>
<evidence type="ECO:0000256" key="12">
    <source>
        <dbReference type="SAM" id="Phobius"/>
    </source>
</evidence>
<keyword evidence="6 12" id="KW-1133">Transmembrane helix</keyword>
<organism evidence="14 15">
    <name type="scientific">Roseomonas acroporae</name>
    <dbReference type="NCBI Taxonomy" id="2937791"/>
    <lineage>
        <taxon>Bacteria</taxon>
        <taxon>Pseudomonadati</taxon>
        <taxon>Pseudomonadota</taxon>
        <taxon>Alphaproteobacteria</taxon>
        <taxon>Acetobacterales</taxon>
        <taxon>Roseomonadaceae</taxon>
        <taxon>Roseomonas</taxon>
    </lineage>
</organism>
<dbReference type="EC" id="1.14.19.-" evidence="14"/>
<evidence type="ECO:0000256" key="4">
    <source>
        <dbReference type="ARBA" id="ARBA00022692"/>
    </source>
</evidence>
<keyword evidence="9" id="KW-0443">Lipid metabolism</keyword>
<evidence type="ECO:0000256" key="9">
    <source>
        <dbReference type="ARBA" id="ARBA00023098"/>
    </source>
</evidence>
<keyword evidence="8" id="KW-0408">Iron</keyword>
<name>A0A9X1YDL3_9PROT</name>
<dbReference type="RefSeq" id="WP_248668881.1">
    <property type="nucleotide sequence ID" value="NZ_JALPRX010000095.1"/>
</dbReference>
<dbReference type="Proteomes" id="UP001139516">
    <property type="component" value="Unassembled WGS sequence"/>
</dbReference>
<evidence type="ECO:0000256" key="11">
    <source>
        <dbReference type="ARBA" id="ARBA00023160"/>
    </source>
</evidence>
<sequence length="326" mass="36835">MNERQTGSGHPSLPASLASGARPAIRRRLALPAAVDRRRIVWRYAIPVALYHLLALLAFLPWFFSWTGVALAVLGLYVFGTLGINLYYHRLLTHRGLVVPRPVERVLAILGVCCLQDAPARWVAVHRRHHEHADERPDPHSPLAGFLWSHVGWMLVENADLARLHIYERYAKDIVRDRFQRRLERSYGWINLASWLAFYGAGLAAGLLAGWSVAASAQFGASLLVWGVFVRTVLVWHITWSVNSASHLWGYRSHETGEDSRNNVLVALISNGEGWHNNHHADPRSARHGHRWWELDVTWLTIRLMGRLGLAGNIAGPRRRARPAPP</sequence>
<feature type="transmembrane region" description="Helical" evidence="12">
    <location>
        <begin position="44"/>
        <end position="63"/>
    </location>
</feature>
<dbReference type="Pfam" id="PF00487">
    <property type="entry name" value="FA_desaturase"/>
    <property type="match status" value="1"/>
</dbReference>
<evidence type="ECO:0000256" key="2">
    <source>
        <dbReference type="ARBA" id="ARBA00008749"/>
    </source>
</evidence>
<dbReference type="GO" id="GO:0006633">
    <property type="term" value="P:fatty acid biosynthetic process"/>
    <property type="evidence" value="ECO:0007669"/>
    <property type="project" value="UniProtKB-KW"/>
</dbReference>
<comment type="caution">
    <text evidence="14">The sequence shown here is derived from an EMBL/GenBank/DDBJ whole genome shotgun (WGS) entry which is preliminary data.</text>
</comment>
<dbReference type="PRINTS" id="PR00075">
    <property type="entry name" value="FACDDSATRASE"/>
</dbReference>